<evidence type="ECO:0000256" key="2">
    <source>
        <dbReference type="ARBA" id="ARBA00012169"/>
    </source>
</evidence>
<comment type="similarity">
    <text evidence="1">Belongs to the PI3/PI4-kinase family. Type II PI4K subfamily.</text>
</comment>
<name>I1GZ15_BRADI</name>
<dbReference type="PANTHER" id="PTHR45800">
    <property type="entry name" value="PHOSPHATIDYLINOSITOL 4-KINASE GAMMA"/>
    <property type="match status" value="1"/>
</dbReference>
<evidence type="ECO:0000256" key="3">
    <source>
        <dbReference type="ARBA" id="ARBA00022679"/>
    </source>
</evidence>
<dbReference type="EnsemblPlants" id="KQK18599">
    <property type="protein sequence ID" value="KQK18599"/>
    <property type="gene ID" value="BRADI_1g43570v3"/>
</dbReference>
<dbReference type="AlphaFoldDB" id="I1GZ15"/>
<sequence>MPRNLESPVQTQMAVSALKSSLIGDYSDKTRSEGRGGGWKRVFVQTDTGFVLAVQLDRGDNAHTVKRKLQLALNVPTGESSLTFGDHVLKNDLSNVRNDSPLLLTKNFMHRSSSTPCLSPTSKDLQQQRDKGGPIEVLVCPSRCFRTKQLVKDVGRAIRNGVDPIPVNSGLGGAYYFRNCKGENAAIVKPNDEEPFAPNNPKGFTGRALGQPGLKRSVRVGETGYREVAAYLLDYDNFANVPPTVLVKIAHPVFNVNEGVRSTKKKVSGGDPQAVSKIASFQQFAPHDFDASDLGTSGFPVSSVHRIGILDIRIFNTDRHAGNLLVRNLTGAGKFGNQTELIPIDHGLCLPECLEDPYFEWIHWPQASIPFSEDELKYIADLDPVKDADMLRMELPMIREACLRVLMLSTIFLKEATSFGLCLAEIGEMMSREFTGAEDQPSELEVVCMEARRLATEREECSTENESGDEDVTQFQLDYEDHHEMPKGPSAYHFGFKGGSCRNPLSKLDEAIEEEEDDTEAEEEESNAEKLACPKPVNKWQPNILKLSTSLSSFSLTDKSQRQLPAVPKGTDPGNWRSANEQLPTSASFVKLADMGMETWGLFLEKFHELLPGAFNSRKCGATGQRAKQRLGTSCQF</sequence>
<dbReference type="EC" id="2.7.1.67" evidence="2"/>
<dbReference type="GO" id="GO:0004430">
    <property type="term" value="F:1-phosphatidylinositol 4-kinase activity"/>
    <property type="evidence" value="ECO:0007669"/>
    <property type="project" value="UniProtKB-EC"/>
</dbReference>
<feature type="domain" description="PI3K/PI4K catalytic" evidence="8">
    <location>
        <begin position="161"/>
        <end position="463"/>
    </location>
</feature>
<accession>I1GZ15</accession>
<dbReference type="HOGENOM" id="CLU_027241_1_1_1"/>
<dbReference type="CDD" id="cd17039">
    <property type="entry name" value="Ubl_ubiquitin_like"/>
    <property type="match status" value="1"/>
</dbReference>
<evidence type="ECO:0000313" key="10">
    <source>
        <dbReference type="EnsemblPlants" id="KQK18599"/>
    </source>
</evidence>
<dbReference type="InterPro" id="IPR000403">
    <property type="entry name" value="PI3/4_kinase_cat_dom"/>
</dbReference>
<evidence type="ECO:0000313" key="11">
    <source>
        <dbReference type="Proteomes" id="UP000008810"/>
    </source>
</evidence>
<feature type="region of interest" description="Disordered" evidence="7">
    <location>
        <begin position="512"/>
        <end position="531"/>
    </location>
</feature>
<protein>
    <recommendedName>
        <fullName evidence="2">1-phosphatidylinositol 4-kinase</fullName>
        <ecNumber evidence="2">2.7.1.67</ecNumber>
    </recommendedName>
</protein>
<dbReference type="Pfam" id="PF00454">
    <property type="entry name" value="PI3_PI4_kinase"/>
    <property type="match status" value="1"/>
</dbReference>
<dbReference type="Gramene" id="KQK18599">
    <property type="protein sequence ID" value="KQK18599"/>
    <property type="gene ID" value="BRADI_1g43570v3"/>
</dbReference>
<dbReference type="RefSeq" id="XP_010227761.2">
    <property type="nucleotide sequence ID" value="XM_010229459.3"/>
</dbReference>
<feature type="compositionally biased region" description="Acidic residues" evidence="7">
    <location>
        <begin position="512"/>
        <end position="526"/>
    </location>
</feature>
<evidence type="ECO:0000256" key="5">
    <source>
        <dbReference type="ARBA" id="ARBA00022777"/>
    </source>
</evidence>
<keyword evidence="3" id="KW-0808">Transferase</keyword>
<dbReference type="Proteomes" id="UP000008810">
    <property type="component" value="Chromosome 1"/>
</dbReference>
<gene>
    <name evidence="10" type="primary">LOC100828473</name>
    <name evidence="9" type="ORF">BRADI_1g43570v3</name>
</gene>
<evidence type="ECO:0000256" key="6">
    <source>
        <dbReference type="ARBA" id="ARBA00022840"/>
    </source>
</evidence>
<keyword evidence="5" id="KW-0418">Kinase</keyword>
<dbReference type="OMA" id="DCEDDHE"/>
<dbReference type="PROSITE" id="PS50290">
    <property type="entry name" value="PI3_4_KINASE_3"/>
    <property type="match status" value="1"/>
</dbReference>
<dbReference type="KEGG" id="bdi:100828473"/>
<keyword evidence="11" id="KW-1185">Reference proteome</keyword>
<keyword evidence="6" id="KW-0067">ATP-binding</keyword>
<dbReference type="InterPro" id="IPR029071">
    <property type="entry name" value="Ubiquitin-like_domsf"/>
</dbReference>
<evidence type="ECO:0000256" key="1">
    <source>
        <dbReference type="ARBA" id="ARBA00008941"/>
    </source>
</evidence>
<evidence type="ECO:0000256" key="4">
    <source>
        <dbReference type="ARBA" id="ARBA00022741"/>
    </source>
</evidence>
<dbReference type="SUPFAM" id="SSF54236">
    <property type="entry name" value="Ubiquitin-like"/>
    <property type="match status" value="1"/>
</dbReference>
<evidence type="ECO:0000259" key="8">
    <source>
        <dbReference type="PROSITE" id="PS50290"/>
    </source>
</evidence>
<proteinExistence type="inferred from homology"/>
<keyword evidence="4" id="KW-0547">Nucleotide-binding</keyword>
<dbReference type="EMBL" id="CM000880">
    <property type="protein sequence ID" value="KQK18599.1"/>
    <property type="molecule type" value="Genomic_DNA"/>
</dbReference>
<dbReference type="OrthoDB" id="5839at2759"/>
<feature type="region of interest" description="Disordered" evidence="7">
    <location>
        <begin position="557"/>
        <end position="580"/>
    </location>
</feature>
<evidence type="ECO:0000256" key="7">
    <source>
        <dbReference type="SAM" id="MobiDB-lite"/>
    </source>
</evidence>
<dbReference type="eggNOG" id="KOG2381">
    <property type="taxonomic scope" value="Eukaryota"/>
</dbReference>
<evidence type="ECO:0000313" key="9">
    <source>
        <dbReference type="EMBL" id="KQK18599.1"/>
    </source>
</evidence>
<reference evidence="10" key="3">
    <citation type="submission" date="2018-08" db="UniProtKB">
        <authorList>
            <consortium name="EnsemblPlants"/>
        </authorList>
    </citation>
    <scope>IDENTIFICATION</scope>
    <source>
        <strain evidence="10">cv. Bd21</strain>
    </source>
</reference>
<dbReference type="GO" id="GO:0005524">
    <property type="term" value="F:ATP binding"/>
    <property type="evidence" value="ECO:0007669"/>
    <property type="project" value="UniProtKB-KW"/>
</dbReference>
<dbReference type="GeneID" id="100828473"/>
<reference evidence="9" key="2">
    <citation type="submission" date="2017-06" db="EMBL/GenBank/DDBJ databases">
        <title>WGS assembly of Brachypodium distachyon.</title>
        <authorList>
            <consortium name="The International Brachypodium Initiative"/>
            <person name="Lucas S."/>
            <person name="Harmon-Smith M."/>
            <person name="Lail K."/>
            <person name="Tice H."/>
            <person name="Grimwood J."/>
            <person name="Bruce D."/>
            <person name="Barry K."/>
            <person name="Shu S."/>
            <person name="Lindquist E."/>
            <person name="Wang M."/>
            <person name="Pitluck S."/>
            <person name="Vogel J.P."/>
            <person name="Garvin D.F."/>
            <person name="Mockler T.C."/>
            <person name="Schmutz J."/>
            <person name="Rokhsar D."/>
            <person name="Bevan M.W."/>
        </authorList>
    </citation>
    <scope>NUCLEOTIDE SEQUENCE</scope>
    <source>
        <strain evidence="9">Bd21</strain>
    </source>
</reference>
<dbReference type="InterPro" id="IPR044571">
    <property type="entry name" value="P4KG1-8"/>
</dbReference>
<dbReference type="ExpressionAtlas" id="I1GZ15">
    <property type="expression patterns" value="baseline and differential"/>
</dbReference>
<dbReference type="PANTHER" id="PTHR45800:SF45">
    <property type="entry name" value="1-PHOSPHATIDYLINOSITOL 4-KINASE"/>
    <property type="match status" value="1"/>
</dbReference>
<organism evidence="10">
    <name type="scientific">Brachypodium distachyon</name>
    <name type="common">Purple false brome</name>
    <name type="synonym">Trachynia distachya</name>
    <dbReference type="NCBI Taxonomy" id="15368"/>
    <lineage>
        <taxon>Eukaryota</taxon>
        <taxon>Viridiplantae</taxon>
        <taxon>Streptophyta</taxon>
        <taxon>Embryophyta</taxon>
        <taxon>Tracheophyta</taxon>
        <taxon>Spermatophyta</taxon>
        <taxon>Magnoliopsida</taxon>
        <taxon>Liliopsida</taxon>
        <taxon>Poales</taxon>
        <taxon>Poaceae</taxon>
        <taxon>BOP clade</taxon>
        <taxon>Pooideae</taxon>
        <taxon>Stipodae</taxon>
        <taxon>Brachypodieae</taxon>
        <taxon>Brachypodium</taxon>
    </lineage>
</organism>
<reference evidence="9 10" key="1">
    <citation type="journal article" date="2010" name="Nature">
        <title>Genome sequencing and analysis of the model grass Brachypodium distachyon.</title>
        <authorList>
            <consortium name="International Brachypodium Initiative"/>
        </authorList>
    </citation>
    <scope>NUCLEOTIDE SEQUENCE [LARGE SCALE GENOMIC DNA]</scope>
    <source>
        <strain evidence="9">Bd21</strain>
        <strain evidence="10">cv. Bd21</strain>
    </source>
</reference>